<reference evidence="2" key="1">
    <citation type="submission" date="2020-02" db="EMBL/GenBank/DDBJ databases">
        <authorList>
            <person name="Meier V. D."/>
        </authorList>
    </citation>
    <scope>NUCLEOTIDE SEQUENCE</scope>
    <source>
        <strain evidence="2">AVDCRST_MAG54</strain>
    </source>
</reference>
<organism evidence="2">
    <name type="scientific">uncultured Actinomycetospora sp</name>
    <dbReference type="NCBI Taxonomy" id="1135996"/>
    <lineage>
        <taxon>Bacteria</taxon>
        <taxon>Bacillati</taxon>
        <taxon>Actinomycetota</taxon>
        <taxon>Actinomycetes</taxon>
        <taxon>Pseudonocardiales</taxon>
        <taxon>Pseudonocardiaceae</taxon>
        <taxon>Actinomycetospora</taxon>
        <taxon>environmental samples</taxon>
    </lineage>
</organism>
<sequence length="78" mass="8757">WPRASPTRGGPPTTGWRARRSWAPPTSRAHCTPTRRGCWSAWTPRSAPRPPWRSTPSSPRCAWPAWCSTSSRSRARCA</sequence>
<gene>
    <name evidence="2" type="ORF">AVDCRST_MAG54-2387</name>
</gene>
<proteinExistence type="predicted"/>
<accession>A0A6J4ITT8</accession>
<name>A0A6J4ITT8_9PSEU</name>
<protein>
    <submittedName>
        <fullName evidence="2">Uncharacterized protein</fullName>
    </submittedName>
</protein>
<evidence type="ECO:0000313" key="2">
    <source>
        <dbReference type="EMBL" id="CAA9259017.1"/>
    </source>
</evidence>
<feature type="region of interest" description="Disordered" evidence="1">
    <location>
        <begin position="1"/>
        <end position="78"/>
    </location>
</feature>
<evidence type="ECO:0000256" key="1">
    <source>
        <dbReference type="SAM" id="MobiDB-lite"/>
    </source>
</evidence>
<dbReference type="EMBL" id="CADCTH010000307">
    <property type="protein sequence ID" value="CAA9259017.1"/>
    <property type="molecule type" value="Genomic_DNA"/>
</dbReference>
<feature type="non-terminal residue" evidence="2">
    <location>
        <position position="1"/>
    </location>
</feature>
<feature type="non-terminal residue" evidence="2">
    <location>
        <position position="78"/>
    </location>
</feature>
<dbReference type="AlphaFoldDB" id="A0A6J4ITT8"/>